<feature type="compositionally biased region" description="Low complexity" evidence="6">
    <location>
        <begin position="784"/>
        <end position="793"/>
    </location>
</feature>
<comment type="subcellular location">
    <subcellularLocation>
        <location evidence="5">Nucleus</location>
    </subcellularLocation>
</comment>
<evidence type="ECO:0000256" key="2">
    <source>
        <dbReference type="ARBA" id="ARBA00023015"/>
    </source>
</evidence>
<evidence type="ECO:0000256" key="3">
    <source>
        <dbReference type="ARBA" id="ARBA00023125"/>
    </source>
</evidence>
<dbReference type="GeneID" id="101849329"/>
<dbReference type="PANTHER" id="PTHR12081:SF7">
    <property type="entry name" value="TRANSCRIPTION FACTOR EFL-3"/>
    <property type="match status" value="1"/>
</dbReference>
<keyword evidence="5" id="KW-0539">Nucleus</keyword>
<dbReference type="RefSeq" id="XP_005111136.2">
    <property type="nucleotide sequence ID" value="XM_005111079.3"/>
</dbReference>
<gene>
    <name evidence="9" type="primary">LOC101849329</name>
</gene>
<dbReference type="InterPro" id="IPR036388">
    <property type="entry name" value="WH-like_DNA-bd_sf"/>
</dbReference>
<dbReference type="InterPro" id="IPR036390">
    <property type="entry name" value="WH_DNA-bd_sf"/>
</dbReference>
<dbReference type="Proteomes" id="UP000694888">
    <property type="component" value="Unplaced"/>
</dbReference>
<feature type="compositionally biased region" description="Low complexity" evidence="6">
    <location>
        <begin position="744"/>
        <end position="764"/>
    </location>
</feature>
<sequence length="1038" mass="112962">MADENATRKLVIVQVGKPMRSNVNSRRMRRCLSDKPQHGRVELSTSTKDAEKENMERKLMCKSQSLTFSKRNLRSRKPLERSETENSQDGFSDVESMGSVDEDMLFDSNNNEGYCTPQKTPRDCEMSNSGSNNEPVSPTWNLKMLCTAVSPEIRRMQQERESVVEEGRSSAASSMTSMTCSGHILSPTEENSREGLDMISSQDSAVGTDLEMFTSRKDKSLGRLCDKFLLKYPDHPGNCRIEICLDEVAKDLAVERRRIYDIVNVLESVEIVSRAAKNKYTWHGKTNLPHTLVKLKILAEKDKLAEQMKKIRDQELARELEDQQPGAKEAKADTEEKVEEAVLPRKDKSLGIMSQKFLMLFLVSKPKTVNLDLSAKILIGDLMDNFDPSKFKTKIRRLYDIANILTSLGLIKKVHVTEIRGRKPAFQYIGPDVDNIHDVNTCCNDGCHRPSSRHSLLDCVRNENVQSIVNGFRPIRPAGTSSLLDGMKVRSDLRVKLQQQTCDGPGSGLNRHSSFDEICRIAEQERNVLIRGSTSVPTSPVKKLNFDEVPAPEPRQPKFAVPAMVKHFSFDERLVKSDGGQPTLKAVHSIPGKVIHRPRAIPAQTQPKNIIICTPTTATRTPDTLIFSQETGEVRSVGSHGNQKHTLSQAEIDHVLHSLRIVKPAAQRQIQFNKPPEEGGSGTASFLGRSLLSPDYDMATLNETSPMPGTTFINRTLKRNMVEVDFGPQGEKRIKLDLPTPPCGSSAVSSSAGGSGLTLSSGVGKTPDVKFSLKRIHSMPPPSTTNSSSSSSSVKTLPHIIVHRRVRPASSSQNTPSPGGQLITLQMSNESSTTTTTTTTHYMSLLGERPCVVKNGSGTTSRIVIENVSTAAAPISSLVKNTPNSSSTPVPIRIIANPHVSVPFSSFSSSSSSSSVVSPALTLSQPSPTPLEAFTPPLTPNSTAAMPTFGSSGPGSVIATTCVGSSVAMSTPHAPVSLRKVLTTMPGSTVQGTASRLPSHSSSSSPFKVVVPSGSKQPATTYLLKVPAQGKLSKTASM</sequence>
<protein>
    <submittedName>
        <fullName evidence="9">Transcription factor E2F8</fullName>
    </submittedName>
</protein>
<evidence type="ECO:0000256" key="1">
    <source>
        <dbReference type="ARBA" id="ARBA00010940"/>
    </source>
</evidence>
<keyword evidence="4 5" id="KW-0804">Transcription</keyword>
<dbReference type="InterPro" id="IPR003316">
    <property type="entry name" value="E2F_WHTH_DNA-bd_dom"/>
</dbReference>
<dbReference type="Gene3D" id="1.10.10.10">
    <property type="entry name" value="Winged helix-like DNA-binding domain superfamily/Winged helix DNA-binding domain"/>
    <property type="match status" value="2"/>
</dbReference>
<dbReference type="SUPFAM" id="SSF46785">
    <property type="entry name" value="Winged helix' DNA-binding domain"/>
    <property type="match status" value="2"/>
</dbReference>
<dbReference type="PANTHER" id="PTHR12081">
    <property type="entry name" value="TRANSCRIPTION FACTOR E2F"/>
    <property type="match status" value="1"/>
</dbReference>
<feature type="region of interest" description="Disordered" evidence="6">
    <location>
        <begin position="69"/>
        <end position="95"/>
    </location>
</feature>
<evidence type="ECO:0000259" key="7">
    <source>
        <dbReference type="SMART" id="SM01372"/>
    </source>
</evidence>
<feature type="region of interest" description="Disordered" evidence="6">
    <location>
        <begin position="732"/>
        <end position="795"/>
    </location>
</feature>
<comment type="similarity">
    <text evidence="1 5">Belongs to the E2F/DP family.</text>
</comment>
<dbReference type="SMART" id="SM01372">
    <property type="entry name" value="E2F_TDP"/>
    <property type="match status" value="2"/>
</dbReference>
<feature type="compositionally biased region" description="Low complexity" evidence="6">
    <location>
        <begin position="995"/>
        <end position="1011"/>
    </location>
</feature>
<keyword evidence="8" id="KW-1185">Reference proteome</keyword>
<dbReference type="Pfam" id="PF02319">
    <property type="entry name" value="WHD_E2F_TDP"/>
    <property type="match status" value="2"/>
</dbReference>
<keyword evidence="3 5" id="KW-0238">DNA-binding</keyword>
<feature type="compositionally biased region" description="Basic and acidic residues" evidence="6">
    <location>
        <begin position="328"/>
        <end position="337"/>
    </location>
</feature>
<feature type="domain" description="E2F/DP family winged-helix DNA-binding" evidence="7">
    <location>
        <begin position="216"/>
        <end position="284"/>
    </location>
</feature>
<reference evidence="9" key="1">
    <citation type="submission" date="2025-08" db="UniProtKB">
        <authorList>
            <consortium name="RefSeq"/>
        </authorList>
    </citation>
    <scope>IDENTIFICATION</scope>
</reference>
<organism evidence="8 9">
    <name type="scientific">Aplysia californica</name>
    <name type="common">California sea hare</name>
    <dbReference type="NCBI Taxonomy" id="6500"/>
    <lineage>
        <taxon>Eukaryota</taxon>
        <taxon>Metazoa</taxon>
        <taxon>Spiralia</taxon>
        <taxon>Lophotrochozoa</taxon>
        <taxon>Mollusca</taxon>
        <taxon>Gastropoda</taxon>
        <taxon>Heterobranchia</taxon>
        <taxon>Euthyneura</taxon>
        <taxon>Tectipleura</taxon>
        <taxon>Aplysiida</taxon>
        <taxon>Aplysioidea</taxon>
        <taxon>Aplysiidae</taxon>
        <taxon>Aplysia</taxon>
    </lineage>
</organism>
<feature type="domain" description="E2F/DP family winged-helix DNA-binding" evidence="7">
    <location>
        <begin position="345"/>
        <end position="430"/>
    </location>
</feature>
<feature type="region of interest" description="Disordered" evidence="6">
    <location>
        <begin position="317"/>
        <end position="337"/>
    </location>
</feature>
<evidence type="ECO:0000256" key="5">
    <source>
        <dbReference type="RuleBase" id="RU003796"/>
    </source>
</evidence>
<accession>A0ABM0K895</accession>
<name>A0ABM0K895_APLCA</name>
<dbReference type="InterPro" id="IPR015633">
    <property type="entry name" value="E2F"/>
</dbReference>
<feature type="region of interest" description="Disordered" evidence="6">
    <location>
        <begin position="988"/>
        <end position="1011"/>
    </location>
</feature>
<keyword evidence="2 5" id="KW-0805">Transcription regulation</keyword>
<evidence type="ECO:0000256" key="4">
    <source>
        <dbReference type="ARBA" id="ARBA00023163"/>
    </source>
</evidence>
<evidence type="ECO:0000313" key="8">
    <source>
        <dbReference type="Proteomes" id="UP000694888"/>
    </source>
</evidence>
<evidence type="ECO:0000256" key="6">
    <source>
        <dbReference type="SAM" id="MobiDB-lite"/>
    </source>
</evidence>
<feature type="region of interest" description="Disordered" evidence="6">
    <location>
        <begin position="33"/>
        <end position="55"/>
    </location>
</feature>
<proteinExistence type="inferred from homology"/>
<evidence type="ECO:0000313" key="9">
    <source>
        <dbReference type="RefSeq" id="XP_005111136.2"/>
    </source>
</evidence>